<gene>
    <name evidence="2" type="ORF">EDS130_LOCUS46714</name>
</gene>
<dbReference type="EMBL" id="CAJNOJ010003284">
    <property type="protein sequence ID" value="CAF1563665.1"/>
    <property type="molecule type" value="Genomic_DNA"/>
</dbReference>
<feature type="compositionally biased region" description="Basic residues" evidence="1">
    <location>
        <begin position="49"/>
        <end position="62"/>
    </location>
</feature>
<feature type="region of interest" description="Disordered" evidence="1">
    <location>
        <begin position="39"/>
        <end position="62"/>
    </location>
</feature>
<dbReference type="Proteomes" id="UP000663852">
    <property type="component" value="Unassembled WGS sequence"/>
</dbReference>
<comment type="caution">
    <text evidence="2">The sequence shown here is derived from an EMBL/GenBank/DDBJ whole genome shotgun (WGS) entry which is preliminary data.</text>
</comment>
<proteinExistence type="predicted"/>
<accession>A0A815XZA4</accession>
<dbReference type="AlphaFoldDB" id="A0A815XZA4"/>
<feature type="non-terminal residue" evidence="2">
    <location>
        <position position="62"/>
    </location>
</feature>
<name>A0A815XZA4_ADIRI</name>
<evidence type="ECO:0000256" key="1">
    <source>
        <dbReference type="SAM" id="MobiDB-lite"/>
    </source>
</evidence>
<reference evidence="2" key="1">
    <citation type="submission" date="2021-02" db="EMBL/GenBank/DDBJ databases">
        <authorList>
            <person name="Nowell W R."/>
        </authorList>
    </citation>
    <scope>NUCLEOTIDE SEQUENCE</scope>
</reference>
<protein>
    <submittedName>
        <fullName evidence="2">Uncharacterized protein</fullName>
    </submittedName>
</protein>
<organism evidence="2 3">
    <name type="scientific">Adineta ricciae</name>
    <name type="common">Rotifer</name>
    <dbReference type="NCBI Taxonomy" id="249248"/>
    <lineage>
        <taxon>Eukaryota</taxon>
        <taxon>Metazoa</taxon>
        <taxon>Spiralia</taxon>
        <taxon>Gnathifera</taxon>
        <taxon>Rotifera</taxon>
        <taxon>Eurotatoria</taxon>
        <taxon>Bdelloidea</taxon>
        <taxon>Adinetida</taxon>
        <taxon>Adinetidae</taxon>
        <taxon>Adineta</taxon>
    </lineage>
</organism>
<evidence type="ECO:0000313" key="3">
    <source>
        <dbReference type="Proteomes" id="UP000663852"/>
    </source>
</evidence>
<evidence type="ECO:0000313" key="2">
    <source>
        <dbReference type="EMBL" id="CAF1563665.1"/>
    </source>
</evidence>
<sequence>MKNSGVNLSISPSHPRQRLANPMGTIISPVSNILISNGDLSFTSDRDHKNSHRSYKRRSVSA</sequence>